<name>R8BAT6_PHAM7</name>
<dbReference type="GO" id="GO:0008233">
    <property type="term" value="F:peptidase activity"/>
    <property type="evidence" value="ECO:0007669"/>
    <property type="project" value="UniProtKB-KW"/>
</dbReference>
<dbReference type="eggNOG" id="KOG1339">
    <property type="taxonomic scope" value="Eukaryota"/>
</dbReference>
<evidence type="ECO:0000313" key="2">
    <source>
        <dbReference type="EMBL" id="EON96397.1"/>
    </source>
</evidence>
<dbReference type="AlphaFoldDB" id="R8BAT6"/>
<feature type="domain" description="Peptidase A1" evidence="1">
    <location>
        <begin position="1"/>
        <end position="119"/>
    </location>
</feature>
<protein>
    <submittedName>
        <fullName evidence="2">Putative acid protease protein</fullName>
    </submittedName>
</protein>
<dbReference type="SUPFAM" id="SSF50630">
    <property type="entry name" value="Acid proteases"/>
    <property type="match status" value="1"/>
</dbReference>
<dbReference type="PROSITE" id="PS51767">
    <property type="entry name" value="PEPTIDASE_A1"/>
    <property type="match status" value="1"/>
</dbReference>
<keyword evidence="2" id="KW-0378">Hydrolase</keyword>
<sequence>MTPDYNTTRDLYAQIDDRFVQIDPLGAWGAPCRKMDTIAKDITITFGPSSGTRLNVTIPKRFFNLGPYPGKPGFCQAVFSNPLEPVINDDGRGVWVIGSPLLKNYYTAWNGLDLKIGFAQTCH</sequence>
<dbReference type="OrthoDB" id="771136at2759"/>
<dbReference type="Proteomes" id="UP000014074">
    <property type="component" value="Unassembled WGS sequence"/>
</dbReference>
<dbReference type="KEGG" id="tmn:UCRPA7_8140"/>
<reference evidence="3" key="1">
    <citation type="journal article" date="2013" name="Genome Announc.">
        <title>Draft genome sequence of the ascomycete Phaeoacremonium aleophilum strain UCR-PA7, a causal agent of the esca disease complex in grapevines.</title>
        <authorList>
            <person name="Blanco-Ulate B."/>
            <person name="Rolshausen P."/>
            <person name="Cantu D."/>
        </authorList>
    </citation>
    <scope>NUCLEOTIDE SEQUENCE [LARGE SCALE GENOMIC DNA]</scope>
    <source>
        <strain evidence="3">UCR-PA7</strain>
    </source>
</reference>
<dbReference type="GO" id="GO:0006508">
    <property type="term" value="P:proteolysis"/>
    <property type="evidence" value="ECO:0007669"/>
    <property type="project" value="UniProtKB-KW"/>
</dbReference>
<dbReference type="InterPro" id="IPR033121">
    <property type="entry name" value="PEPTIDASE_A1"/>
</dbReference>
<evidence type="ECO:0000313" key="3">
    <source>
        <dbReference type="Proteomes" id="UP000014074"/>
    </source>
</evidence>
<dbReference type="RefSeq" id="XP_007918850.1">
    <property type="nucleotide sequence ID" value="XM_007920659.1"/>
</dbReference>
<accession>R8BAT6</accession>
<dbReference type="HOGENOM" id="CLU_2016805_0_0_1"/>
<dbReference type="InterPro" id="IPR021109">
    <property type="entry name" value="Peptidase_aspartic_dom_sf"/>
</dbReference>
<dbReference type="Gene3D" id="2.40.70.10">
    <property type="entry name" value="Acid Proteases"/>
    <property type="match status" value="1"/>
</dbReference>
<keyword evidence="3" id="KW-1185">Reference proteome</keyword>
<organism evidence="2 3">
    <name type="scientific">Phaeoacremonium minimum (strain UCR-PA7)</name>
    <name type="common">Esca disease fungus</name>
    <name type="synonym">Togninia minima</name>
    <dbReference type="NCBI Taxonomy" id="1286976"/>
    <lineage>
        <taxon>Eukaryota</taxon>
        <taxon>Fungi</taxon>
        <taxon>Dikarya</taxon>
        <taxon>Ascomycota</taxon>
        <taxon>Pezizomycotina</taxon>
        <taxon>Sordariomycetes</taxon>
        <taxon>Sordariomycetidae</taxon>
        <taxon>Togniniales</taxon>
        <taxon>Togniniaceae</taxon>
        <taxon>Phaeoacremonium</taxon>
    </lineage>
</organism>
<keyword evidence="2" id="KW-0645">Protease</keyword>
<gene>
    <name evidence="2" type="ORF">UCRPA7_8140</name>
</gene>
<evidence type="ECO:0000259" key="1">
    <source>
        <dbReference type="PROSITE" id="PS51767"/>
    </source>
</evidence>
<proteinExistence type="predicted"/>
<dbReference type="GeneID" id="19328965"/>
<dbReference type="EMBL" id="KB933348">
    <property type="protein sequence ID" value="EON96397.1"/>
    <property type="molecule type" value="Genomic_DNA"/>
</dbReference>